<evidence type="ECO:0000256" key="4">
    <source>
        <dbReference type="ARBA" id="ARBA00022692"/>
    </source>
</evidence>
<protein>
    <submittedName>
        <fullName evidence="11">Vitamin B12 transporter BtuB</fullName>
    </submittedName>
</protein>
<reference evidence="11" key="1">
    <citation type="submission" date="2019-08" db="EMBL/GenBank/DDBJ databases">
        <authorList>
            <person name="Kucharzyk K."/>
            <person name="Murdoch R.W."/>
            <person name="Higgins S."/>
            <person name="Loffler F."/>
        </authorList>
    </citation>
    <scope>NUCLEOTIDE SEQUENCE</scope>
</reference>
<accession>A0A644V1W5</accession>
<dbReference type="PANTHER" id="PTHR32552:SF81">
    <property type="entry name" value="TONB-DEPENDENT OUTER MEMBRANE RECEPTOR"/>
    <property type="match status" value="1"/>
</dbReference>
<evidence type="ECO:0000256" key="7">
    <source>
        <dbReference type="ARBA" id="ARBA00023077"/>
    </source>
</evidence>
<comment type="caution">
    <text evidence="11">The sequence shown here is derived from an EMBL/GenBank/DDBJ whole genome shotgun (WGS) entry which is preliminary data.</text>
</comment>
<sequence length="382" mass="43435">MKRKYPLFILVFISSLVYPENNPVTDEKSNTNDVELNEIVVQASRTSTKQKEMPASVSIISASSLELNEMNTLNNSTAFIPNFYMPDYGTKLTSPVYIRGIGSRINAPSVGMYVDNIPYFEKASFDFDFFDVQKIEVLRGPQGTLFGRNSMGGLINISTWSPADYQGTHLRASVANYGQYKLNAGHYSKISEQLAFSVALNYLHQDGFYLNTTLDEKVDKLDAYGVRLKGQYQIDDRWSLELVSNTDISNQGGYPYALYNRNTQTMGEVNYNQRSGYDRVLMSNALKLGYASPEWELSNTLSYQLLDDEQQIDQDFGPDSLHFAGQLQFQHNLANETIIRSNTNNRYKWLFGMFAFNQQAENTVDVNSYKTKTDTGLVHYTY</sequence>
<organism evidence="11">
    <name type="scientific">bioreactor metagenome</name>
    <dbReference type="NCBI Taxonomy" id="1076179"/>
    <lineage>
        <taxon>unclassified sequences</taxon>
        <taxon>metagenomes</taxon>
        <taxon>ecological metagenomes</taxon>
    </lineage>
</organism>
<dbReference type="InterPro" id="IPR012910">
    <property type="entry name" value="Plug_dom"/>
</dbReference>
<dbReference type="InterPro" id="IPR036942">
    <property type="entry name" value="Beta-barrel_TonB_sf"/>
</dbReference>
<evidence type="ECO:0000256" key="1">
    <source>
        <dbReference type="ARBA" id="ARBA00004571"/>
    </source>
</evidence>
<dbReference type="AlphaFoldDB" id="A0A644V1W5"/>
<proteinExistence type="predicted"/>
<evidence type="ECO:0000259" key="10">
    <source>
        <dbReference type="Pfam" id="PF07715"/>
    </source>
</evidence>
<evidence type="ECO:0000256" key="6">
    <source>
        <dbReference type="ARBA" id="ARBA00023065"/>
    </source>
</evidence>
<keyword evidence="5" id="KW-0408">Iron</keyword>
<dbReference type="SUPFAM" id="SSF56935">
    <property type="entry name" value="Porins"/>
    <property type="match status" value="1"/>
</dbReference>
<keyword evidence="4" id="KW-0812">Transmembrane</keyword>
<keyword evidence="6" id="KW-0406">Ion transport</keyword>
<dbReference type="InterPro" id="IPR039426">
    <property type="entry name" value="TonB-dep_rcpt-like"/>
</dbReference>
<dbReference type="GO" id="GO:0009279">
    <property type="term" value="C:cell outer membrane"/>
    <property type="evidence" value="ECO:0007669"/>
    <property type="project" value="UniProtKB-SubCell"/>
</dbReference>
<feature type="domain" description="TonB-dependent receptor plug" evidence="10">
    <location>
        <begin position="50"/>
        <end position="153"/>
    </location>
</feature>
<gene>
    <name evidence="11" type="primary">btuB_28</name>
    <name evidence="11" type="ORF">SDC9_31129</name>
</gene>
<dbReference type="GO" id="GO:0006826">
    <property type="term" value="P:iron ion transport"/>
    <property type="evidence" value="ECO:0007669"/>
    <property type="project" value="UniProtKB-KW"/>
</dbReference>
<dbReference type="PANTHER" id="PTHR32552">
    <property type="entry name" value="FERRICHROME IRON RECEPTOR-RELATED"/>
    <property type="match status" value="1"/>
</dbReference>
<evidence type="ECO:0000313" key="11">
    <source>
        <dbReference type="EMBL" id="MPL85161.1"/>
    </source>
</evidence>
<evidence type="ECO:0000256" key="9">
    <source>
        <dbReference type="ARBA" id="ARBA00023237"/>
    </source>
</evidence>
<evidence type="ECO:0000256" key="2">
    <source>
        <dbReference type="ARBA" id="ARBA00022448"/>
    </source>
</evidence>
<dbReference type="Gene3D" id="2.40.170.20">
    <property type="entry name" value="TonB-dependent receptor, beta-barrel domain"/>
    <property type="match status" value="1"/>
</dbReference>
<keyword evidence="8" id="KW-0472">Membrane</keyword>
<evidence type="ECO:0000256" key="3">
    <source>
        <dbReference type="ARBA" id="ARBA00022496"/>
    </source>
</evidence>
<evidence type="ECO:0000256" key="5">
    <source>
        <dbReference type="ARBA" id="ARBA00023004"/>
    </source>
</evidence>
<keyword evidence="9" id="KW-0998">Cell outer membrane</keyword>
<dbReference type="EMBL" id="VSSQ01000201">
    <property type="protein sequence ID" value="MPL85161.1"/>
    <property type="molecule type" value="Genomic_DNA"/>
</dbReference>
<dbReference type="PROSITE" id="PS52016">
    <property type="entry name" value="TONB_DEPENDENT_REC_3"/>
    <property type="match status" value="1"/>
</dbReference>
<dbReference type="Pfam" id="PF07715">
    <property type="entry name" value="Plug"/>
    <property type="match status" value="1"/>
</dbReference>
<keyword evidence="7" id="KW-0798">TonB box</keyword>
<evidence type="ECO:0000256" key="8">
    <source>
        <dbReference type="ARBA" id="ARBA00023136"/>
    </source>
</evidence>
<comment type="subcellular location">
    <subcellularLocation>
        <location evidence="1">Cell outer membrane</location>
        <topology evidence="1">Multi-pass membrane protein</topology>
    </subcellularLocation>
</comment>
<name>A0A644V1W5_9ZZZZ</name>
<keyword evidence="2" id="KW-0813">Transport</keyword>
<keyword evidence="3" id="KW-0410">Iron transport</keyword>